<organism evidence="10 11">
    <name type="scientific">Durusdinium trenchii</name>
    <dbReference type="NCBI Taxonomy" id="1381693"/>
    <lineage>
        <taxon>Eukaryota</taxon>
        <taxon>Sar</taxon>
        <taxon>Alveolata</taxon>
        <taxon>Dinophyceae</taxon>
        <taxon>Suessiales</taxon>
        <taxon>Symbiodiniaceae</taxon>
        <taxon>Durusdinium</taxon>
    </lineage>
</organism>
<keyword evidence="11" id="KW-1185">Reference proteome</keyword>
<sequence length="870" mass="95874">MNPGKRPFEVVMLSDEEDEDDDLEARNGPRQPEENLPPWRQCKPQAMTGGDRAICWAFCVLKPWRWQWGTEHGQTGTKDSGFADQVMPPEEDLGWLKIFQLPKVQVDEAGRSYIIGFYATGICIFFTFVLAAACDASTCHAFSDRAVGEIPTANEPPNAPVAGGEKGTQGRTEEAQVAMGQNLRAPLILLAQAGTMRGVFSSKMPIHWPKISVSRTETAATGQAFLVMAEAEAAAPDGASGASSPVEAPGKRLLESTLYKEDVLVNEHTAVWGSLFDPESKRWGYKCCKVMEKNGMCTAEKAPEPEANSSDLDNSPDSEDLLGPNGLESWQPLLQKGAKRSPSCILQSQISADENYKGFPDLAVTTLKPLLQPSREALDAGTAEILIRRLHNPRELATRSAFLEHAAAGGVFWVALLVAMCLLAWASAAASWPASTCDGEGDDSSCGFGLVQTRAGRAEHGREAARSRQRRPLPAWQQRAYLVGASHKAGTEMLHHIMKWTFDVLGGTDSCDYDANGGPITAYSPMRAECHLHPARLRFSNHITGECVKELRALSAPVGGFRGVMIIRDPLDMVLSSYIYHHRGGEIYTALGINMPVMPPEEGIPEMGNRMINVIIDMANAYKAAQSDMMIIRFETITKNSANFNQTIKDMVHFLFQDEITHEQRQAILDATVAEDINRADKAGLSWQYQDGGEPDHSNDDADMVENAKYLHLMNPDLYKDFVYYRHLLGYEKGEVLLGRAGGADRSESGRPSLGVIRSGVLEQLDEIATNSSNLDYLAARAGYMKLTLGNKTWNNTFVAHVAACTMKGAREYRRNRDNYNTYDMDPDSQKYMHALLKLVQLAQCLRPNGDQSKNCDTWHNGGQRMVGFK</sequence>
<dbReference type="InterPro" id="IPR039974">
    <property type="entry name" value="Splicing_factor_SLU7"/>
</dbReference>
<comment type="function">
    <text evidence="7">Involved in pre-mRNA splicing.</text>
</comment>
<dbReference type="EMBL" id="CAXAMN010027484">
    <property type="protein sequence ID" value="CAK9111023.1"/>
    <property type="molecule type" value="Genomic_DNA"/>
</dbReference>
<comment type="caution">
    <text evidence="10">The sequence shown here is derived from an EMBL/GenBank/DDBJ whole genome shotgun (WGS) entry which is preliminary data.</text>
</comment>
<proteinExistence type="inferred from homology"/>
<feature type="compositionally biased region" description="Basic and acidic residues" evidence="8">
    <location>
        <begin position="24"/>
        <end position="33"/>
    </location>
</feature>
<evidence type="ECO:0000256" key="8">
    <source>
        <dbReference type="SAM" id="MobiDB-lite"/>
    </source>
</evidence>
<evidence type="ECO:0000256" key="6">
    <source>
        <dbReference type="ARBA" id="ARBA00023242"/>
    </source>
</evidence>
<keyword evidence="4 7" id="KW-0747">Spliceosome</keyword>
<evidence type="ECO:0000256" key="4">
    <source>
        <dbReference type="ARBA" id="ARBA00022728"/>
    </source>
</evidence>
<dbReference type="PANTHER" id="PTHR12942:SF2">
    <property type="entry name" value="PRE-MRNA-SPLICING FACTOR SLU7"/>
    <property type="match status" value="1"/>
</dbReference>
<feature type="region of interest" description="Disordered" evidence="8">
    <location>
        <begin position="299"/>
        <end position="326"/>
    </location>
</feature>
<keyword evidence="5 7" id="KW-0508">mRNA splicing</keyword>
<dbReference type="PANTHER" id="PTHR12942">
    <property type="entry name" value="STEP II SPLICING FACTOR SLU7"/>
    <property type="match status" value="1"/>
</dbReference>
<dbReference type="Gene3D" id="3.40.50.300">
    <property type="entry name" value="P-loop containing nucleotide triphosphate hydrolases"/>
    <property type="match status" value="1"/>
</dbReference>
<keyword evidence="9" id="KW-0812">Transmembrane</keyword>
<keyword evidence="9" id="KW-0472">Membrane</keyword>
<evidence type="ECO:0000256" key="9">
    <source>
        <dbReference type="SAM" id="Phobius"/>
    </source>
</evidence>
<evidence type="ECO:0000256" key="5">
    <source>
        <dbReference type="ARBA" id="ARBA00023187"/>
    </source>
</evidence>
<evidence type="ECO:0000313" key="10">
    <source>
        <dbReference type="EMBL" id="CAK9111023.1"/>
    </source>
</evidence>
<feature type="region of interest" description="Disordered" evidence="8">
    <location>
        <begin position="1"/>
        <end position="43"/>
    </location>
</feature>
<evidence type="ECO:0000256" key="3">
    <source>
        <dbReference type="ARBA" id="ARBA00022664"/>
    </source>
</evidence>
<keyword evidence="9" id="KW-1133">Transmembrane helix</keyword>
<comment type="subunit">
    <text evidence="7">Associated with the spliceosome.</text>
</comment>
<evidence type="ECO:0000256" key="1">
    <source>
        <dbReference type="ARBA" id="ARBA00004123"/>
    </source>
</evidence>
<evidence type="ECO:0000256" key="2">
    <source>
        <dbReference type="ARBA" id="ARBA00007203"/>
    </source>
</evidence>
<evidence type="ECO:0000313" key="11">
    <source>
        <dbReference type="Proteomes" id="UP001642484"/>
    </source>
</evidence>
<feature type="transmembrane region" description="Helical" evidence="9">
    <location>
        <begin position="113"/>
        <end position="133"/>
    </location>
</feature>
<gene>
    <name evidence="10" type="ORF">CCMP2556_LOCUS51566</name>
</gene>
<feature type="region of interest" description="Disordered" evidence="8">
    <location>
        <begin position="150"/>
        <end position="176"/>
    </location>
</feature>
<dbReference type="Proteomes" id="UP001642484">
    <property type="component" value="Unassembled WGS sequence"/>
</dbReference>
<feature type="compositionally biased region" description="Acidic residues" evidence="8">
    <location>
        <begin position="14"/>
        <end position="23"/>
    </location>
</feature>
<accession>A0ABP0SF64</accession>
<evidence type="ECO:0000256" key="7">
    <source>
        <dbReference type="RuleBase" id="RU367071"/>
    </source>
</evidence>
<dbReference type="InterPro" id="IPR027417">
    <property type="entry name" value="P-loop_NTPase"/>
</dbReference>
<reference evidence="10 11" key="1">
    <citation type="submission" date="2024-02" db="EMBL/GenBank/DDBJ databases">
        <authorList>
            <person name="Chen Y."/>
            <person name="Shah S."/>
            <person name="Dougan E. K."/>
            <person name="Thang M."/>
            <person name="Chan C."/>
        </authorList>
    </citation>
    <scope>NUCLEOTIDE SEQUENCE [LARGE SCALE GENOMIC DNA]</scope>
</reference>
<comment type="subcellular location">
    <subcellularLocation>
        <location evidence="1 7">Nucleus</location>
    </subcellularLocation>
</comment>
<name>A0ABP0SF64_9DINO</name>
<keyword evidence="6 7" id="KW-0539">Nucleus</keyword>
<dbReference type="SUPFAM" id="SSF52540">
    <property type="entry name" value="P-loop containing nucleoside triphosphate hydrolases"/>
    <property type="match status" value="1"/>
</dbReference>
<protein>
    <recommendedName>
        <fullName evidence="7">Pre-mRNA-splicing factor SLU7</fullName>
    </recommendedName>
</protein>
<keyword evidence="3 7" id="KW-0507">mRNA processing</keyword>
<comment type="similarity">
    <text evidence="2 7">Belongs to the SLU7 family.</text>
</comment>